<dbReference type="PROSITE" id="PS50943">
    <property type="entry name" value="HTH_CROC1"/>
    <property type="match status" value="1"/>
</dbReference>
<dbReference type="InterPro" id="IPR001387">
    <property type="entry name" value="Cro/C1-type_HTH"/>
</dbReference>
<name>A0A8J7GG50_9ACTN</name>
<comment type="caution">
    <text evidence="2">The sequence shown here is derived from an EMBL/GenBank/DDBJ whole genome shotgun (WGS) entry which is preliminary data.</text>
</comment>
<sequence>MRSWRDRRGLSQAELGALAFVSADLIGKVEKAQRWPAPELVTALEAALDTDGVIAAFGHALAAQRQTAKRAGGGPARSMEQAALDWLLDDDPAPRIMGDNAMGWVDDEVVDGVARRLEEFRRLDHVQGAGMVFPMVTAYASADLARLLASRPSSAEVAVRLYATAAGFWELAGYQAIDSGNDELAQGCYLQALDWATAAGDRLLGGYILAVNSAHLALHRGEVPLGLRMAKAGLRGTRDLAGPLARSAFTAVAARAHARHGDERAATQAILEAERNLDAASPEREPGWIRYFTTAYLADEVAHCFHDLGHPRLAQQQADGALAGVSPTHVRRLAIDAALMASSLARAGLIEQACAVGRQAADYTAQTSSARSRQRLADLRQDLGPFRKEPAVRDLEDYMRALLPL</sequence>
<evidence type="ECO:0000313" key="3">
    <source>
        <dbReference type="Proteomes" id="UP000622552"/>
    </source>
</evidence>
<dbReference type="AlphaFoldDB" id="A0A8J7GG50"/>
<dbReference type="Gene3D" id="1.10.260.40">
    <property type="entry name" value="lambda repressor-like DNA-binding domains"/>
    <property type="match status" value="1"/>
</dbReference>
<keyword evidence="3" id="KW-1185">Reference proteome</keyword>
<feature type="domain" description="HTH cro/C1-type" evidence="1">
    <location>
        <begin position="1"/>
        <end position="55"/>
    </location>
</feature>
<evidence type="ECO:0000313" key="2">
    <source>
        <dbReference type="EMBL" id="MBG6136027.1"/>
    </source>
</evidence>
<reference evidence="2" key="1">
    <citation type="submission" date="2020-11" db="EMBL/GenBank/DDBJ databases">
        <title>Sequencing the genomes of 1000 actinobacteria strains.</title>
        <authorList>
            <person name="Klenk H.-P."/>
        </authorList>
    </citation>
    <scope>NUCLEOTIDE SEQUENCE</scope>
    <source>
        <strain evidence="2">DSM 45356</strain>
    </source>
</reference>
<dbReference type="SMART" id="SM00530">
    <property type="entry name" value="HTH_XRE"/>
    <property type="match status" value="1"/>
</dbReference>
<dbReference type="InterPro" id="IPR010982">
    <property type="entry name" value="Lambda_DNA-bd_dom_sf"/>
</dbReference>
<dbReference type="GO" id="GO:0003677">
    <property type="term" value="F:DNA binding"/>
    <property type="evidence" value="ECO:0007669"/>
    <property type="project" value="InterPro"/>
</dbReference>
<dbReference type="CDD" id="cd00093">
    <property type="entry name" value="HTH_XRE"/>
    <property type="match status" value="1"/>
</dbReference>
<dbReference type="EMBL" id="JADOUF010000001">
    <property type="protein sequence ID" value="MBG6136027.1"/>
    <property type="molecule type" value="Genomic_DNA"/>
</dbReference>
<dbReference type="Proteomes" id="UP000622552">
    <property type="component" value="Unassembled WGS sequence"/>
</dbReference>
<dbReference type="Pfam" id="PF13560">
    <property type="entry name" value="HTH_31"/>
    <property type="match status" value="1"/>
</dbReference>
<protein>
    <submittedName>
        <fullName evidence="2">Transcriptional regulator with XRE-family HTH domain</fullName>
    </submittedName>
</protein>
<gene>
    <name evidence="2" type="ORF">IW245_002221</name>
</gene>
<dbReference type="SUPFAM" id="SSF47413">
    <property type="entry name" value="lambda repressor-like DNA-binding domains"/>
    <property type="match status" value="1"/>
</dbReference>
<accession>A0A8J7GG50</accession>
<organism evidence="2 3">
    <name type="scientific">Longispora fulva</name>
    <dbReference type="NCBI Taxonomy" id="619741"/>
    <lineage>
        <taxon>Bacteria</taxon>
        <taxon>Bacillati</taxon>
        <taxon>Actinomycetota</taxon>
        <taxon>Actinomycetes</taxon>
        <taxon>Micromonosporales</taxon>
        <taxon>Micromonosporaceae</taxon>
        <taxon>Longispora</taxon>
    </lineage>
</organism>
<proteinExistence type="predicted"/>
<evidence type="ECO:0000259" key="1">
    <source>
        <dbReference type="PROSITE" id="PS50943"/>
    </source>
</evidence>